<feature type="transmembrane region" description="Helical" evidence="1">
    <location>
        <begin position="21"/>
        <end position="42"/>
    </location>
</feature>
<evidence type="ECO:0000256" key="1">
    <source>
        <dbReference type="SAM" id="Phobius"/>
    </source>
</evidence>
<feature type="transmembrane region" description="Helical" evidence="1">
    <location>
        <begin position="62"/>
        <end position="84"/>
    </location>
</feature>
<dbReference type="EMBL" id="CP089984">
    <property type="protein sequence ID" value="WXB14620.1"/>
    <property type="molecule type" value="Genomic_DNA"/>
</dbReference>
<gene>
    <name evidence="2" type="ORF">LZC94_43200</name>
</gene>
<sequence length="217" mass="23775">MLNASATTTQSSGATFFRARIGSLLAFLPLGVWSVVHIWNNLSAFQGADAWEKSVTSYAHPAAQVITAIVVLLPLVIHTIWGIGRLLSARPNNVRYGFYTNLKYAIQRLSAIGLLGFLGAHLWLAMIRPRFVEGHAEKFADISHEMHFHTPTLVVYVLGVLGVAYHLANGLHTFAMGWGVVASKRALKKLEWVILGFFVLLLLMGWGAVYALYSAGA</sequence>
<keyword evidence="3" id="KW-1185">Reference proteome</keyword>
<organism evidence="2 3">
    <name type="scientific">Pendulispora albinea</name>
    <dbReference type="NCBI Taxonomy" id="2741071"/>
    <lineage>
        <taxon>Bacteria</taxon>
        <taxon>Pseudomonadati</taxon>
        <taxon>Myxococcota</taxon>
        <taxon>Myxococcia</taxon>
        <taxon>Myxococcales</taxon>
        <taxon>Sorangiineae</taxon>
        <taxon>Pendulisporaceae</taxon>
        <taxon>Pendulispora</taxon>
    </lineage>
</organism>
<dbReference type="RefSeq" id="WP_394824244.1">
    <property type="nucleotide sequence ID" value="NZ_CP089984.1"/>
</dbReference>
<evidence type="ECO:0000313" key="2">
    <source>
        <dbReference type="EMBL" id="WXB14620.1"/>
    </source>
</evidence>
<name>A0ABZ2LWB2_9BACT</name>
<feature type="transmembrane region" description="Helical" evidence="1">
    <location>
        <begin position="153"/>
        <end position="180"/>
    </location>
</feature>
<dbReference type="Proteomes" id="UP001370348">
    <property type="component" value="Chromosome"/>
</dbReference>
<feature type="transmembrane region" description="Helical" evidence="1">
    <location>
        <begin position="192"/>
        <end position="213"/>
    </location>
</feature>
<reference evidence="2 3" key="1">
    <citation type="submission" date="2021-12" db="EMBL/GenBank/DDBJ databases">
        <title>Discovery of the Pendulisporaceae a myxobacterial family with distinct sporulation behavior and unique specialized metabolism.</title>
        <authorList>
            <person name="Garcia R."/>
            <person name="Popoff A."/>
            <person name="Bader C.D."/>
            <person name="Loehr J."/>
            <person name="Walesch S."/>
            <person name="Walt C."/>
            <person name="Boldt J."/>
            <person name="Bunk B."/>
            <person name="Haeckl F.J.F.P.J."/>
            <person name="Gunesch A.P."/>
            <person name="Birkelbach J."/>
            <person name="Nuebel U."/>
            <person name="Pietschmann T."/>
            <person name="Bach T."/>
            <person name="Mueller R."/>
        </authorList>
    </citation>
    <scope>NUCLEOTIDE SEQUENCE [LARGE SCALE GENOMIC DNA]</scope>
    <source>
        <strain evidence="2 3">MSr11954</strain>
    </source>
</reference>
<keyword evidence="1" id="KW-0472">Membrane</keyword>
<keyword evidence="1" id="KW-1133">Transmembrane helix</keyword>
<keyword evidence="1" id="KW-0812">Transmembrane</keyword>
<protein>
    <submittedName>
        <fullName evidence="2">Succinate dehydrogenase</fullName>
    </submittedName>
</protein>
<dbReference type="SUPFAM" id="SSF81343">
    <property type="entry name" value="Fumarate reductase respiratory complex transmembrane subunits"/>
    <property type="match status" value="1"/>
</dbReference>
<dbReference type="Gene3D" id="1.20.1300.10">
    <property type="entry name" value="Fumarate reductase/succinate dehydrogenase, transmembrane subunit"/>
    <property type="match status" value="1"/>
</dbReference>
<accession>A0ABZ2LWB2</accession>
<dbReference type="InterPro" id="IPR034804">
    <property type="entry name" value="SQR/QFR_C/D"/>
</dbReference>
<proteinExistence type="predicted"/>
<evidence type="ECO:0000313" key="3">
    <source>
        <dbReference type="Proteomes" id="UP001370348"/>
    </source>
</evidence>
<feature type="transmembrane region" description="Helical" evidence="1">
    <location>
        <begin position="105"/>
        <end position="124"/>
    </location>
</feature>